<accession>A0A9Q5HSY2</accession>
<evidence type="ECO:0000313" key="2">
    <source>
        <dbReference type="EMBL" id="OCB85408.1"/>
    </source>
</evidence>
<feature type="region of interest" description="Disordered" evidence="1">
    <location>
        <begin position="14"/>
        <end position="33"/>
    </location>
</feature>
<proteinExistence type="predicted"/>
<evidence type="ECO:0000313" key="3">
    <source>
        <dbReference type="Proteomes" id="UP000757232"/>
    </source>
</evidence>
<feature type="region of interest" description="Disordered" evidence="1">
    <location>
        <begin position="59"/>
        <end position="107"/>
    </location>
</feature>
<dbReference type="OrthoDB" id="4072855at2759"/>
<feature type="region of interest" description="Disordered" evidence="1">
    <location>
        <begin position="121"/>
        <end position="183"/>
    </location>
</feature>
<feature type="compositionally biased region" description="Polar residues" evidence="1">
    <location>
        <begin position="170"/>
        <end position="183"/>
    </location>
</feature>
<organism evidence="2 3">
    <name type="scientific">Sanghuangporus baumii</name>
    <name type="common">Phellinus baumii</name>
    <dbReference type="NCBI Taxonomy" id="108892"/>
    <lineage>
        <taxon>Eukaryota</taxon>
        <taxon>Fungi</taxon>
        <taxon>Dikarya</taxon>
        <taxon>Basidiomycota</taxon>
        <taxon>Agaricomycotina</taxon>
        <taxon>Agaricomycetes</taxon>
        <taxon>Hymenochaetales</taxon>
        <taxon>Hymenochaetaceae</taxon>
        <taxon>Sanghuangporus</taxon>
    </lineage>
</organism>
<comment type="caution">
    <text evidence="2">The sequence shown here is derived from an EMBL/GenBank/DDBJ whole genome shotgun (WGS) entry which is preliminary data.</text>
</comment>
<dbReference type="AlphaFoldDB" id="A0A9Q5HSY2"/>
<sequence length="183" mass="19612">MRFFDASLTRSGVNEGYATQPFSSPVKSISATTSPQSAPIFRSANDTLLDVFSSPALCNSNASPASASQKKRRHAEIDLEEDGGEGSPIATFSTRNGKSATTEMEAASEDEDVMIITEASPTYSPSRPVRPLKRTGRTHHSSGAPSNPPAITKSFFSSSGFDSHTEEATPITSNWKSMFNQPF</sequence>
<name>A0A9Q5HSY2_SANBA</name>
<keyword evidence="3" id="KW-1185">Reference proteome</keyword>
<feature type="compositionally biased region" description="Polar residues" evidence="1">
    <location>
        <begin position="20"/>
        <end position="33"/>
    </location>
</feature>
<feature type="compositionally biased region" description="Polar residues" evidence="1">
    <location>
        <begin position="90"/>
        <end position="102"/>
    </location>
</feature>
<gene>
    <name evidence="2" type="ORF">A7U60_g7417</name>
</gene>
<reference evidence="2" key="1">
    <citation type="submission" date="2016-06" db="EMBL/GenBank/DDBJ databases">
        <title>Draft Genome sequence of the fungus Inonotus baumii.</title>
        <authorList>
            <person name="Zhu H."/>
            <person name="Lin W."/>
        </authorList>
    </citation>
    <scope>NUCLEOTIDE SEQUENCE</scope>
    <source>
        <strain evidence="2">821</strain>
    </source>
</reference>
<feature type="compositionally biased region" description="Polar residues" evidence="1">
    <location>
        <begin position="59"/>
        <end position="68"/>
    </location>
</feature>
<evidence type="ECO:0000256" key="1">
    <source>
        <dbReference type="SAM" id="MobiDB-lite"/>
    </source>
</evidence>
<dbReference type="EMBL" id="LNZH02000209">
    <property type="protein sequence ID" value="OCB85408.1"/>
    <property type="molecule type" value="Genomic_DNA"/>
</dbReference>
<protein>
    <submittedName>
        <fullName evidence="2">Uncharacterized protein</fullName>
    </submittedName>
</protein>
<feature type="compositionally biased region" description="Basic residues" evidence="1">
    <location>
        <begin position="130"/>
        <end position="140"/>
    </location>
</feature>
<dbReference type="Proteomes" id="UP000757232">
    <property type="component" value="Unassembled WGS sequence"/>
</dbReference>